<dbReference type="Proteomes" id="UP000027931">
    <property type="component" value="Unassembled WGS sequence"/>
</dbReference>
<keyword evidence="9" id="KW-1185">Reference proteome</keyword>
<dbReference type="GO" id="GO:0009307">
    <property type="term" value="P:DNA restriction-modification system"/>
    <property type="evidence" value="ECO:0007669"/>
    <property type="project" value="UniProtKB-KW"/>
</dbReference>
<dbReference type="SUPFAM" id="SSF53335">
    <property type="entry name" value="S-adenosyl-L-methionine-dependent methyltransferases"/>
    <property type="match status" value="1"/>
</dbReference>
<dbReference type="Gene3D" id="3.40.50.150">
    <property type="entry name" value="Vaccinia Virus protein VP39"/>
    <property type="match status" value="1"/>
</dbReference>
<keyword evidence="4" id="KW-0680">Restriction system</keyword>
<dbReference type="PROSITE" id="PS00094">
    <property type="entry name" value="C5_MTASE_1"/>
    <property type="match status" value="1"/>
</dbReference>
<dbReference type="InterPro" id="IPR018117">
    <property type="entry name" value="C5_DNA_meth_AS"/>
</dbReference>
<dbReference type="NCBIfam" id="TIGR00675">
    <property type="entry name" value="dcm"/>
    <property type="match status" value="1"/>
</dbReference>
<comment type="similarity">
    <text evidence="5 6">Belongs to the class I-like SAM-binding methyltransferase superfamily. C5-methyltransferase family.</text>
</comment>
<comment type="catalytic activity">
    <reaction evidence="7">
        <text>a 2'-deoxycytidine in DNA + S-adenosyl-L-methionine = a 5-methyl-2'-deoxycytidine in DNA + S-adenosyl-L-homocysteine + H(+)</text>
        <dbReference type="Rhea" id="RHEA:13681"/>
        <dbReference type="Rhea" id="RHEA-COMP:11369"/>
        <dbReference type="Rhea" id="RHEA-COMP:11370"/>
        <dbReference type="ChEBI" id="CHEBI:15378"/>
        <dbReference type="ChEBI" id="CHEBI:57856"/>
        <dbReference type="ChEBI" id="CHEBI:59789"/>
        <dbReference type="ChEBI" id="CHEBI:85452"/>
        <dbReference type="ChEBI" id="CHEBI:85454"/>
        <dbReference type="EC" id="2.1.1.37"/>
    </reaction>
</comment>
<dbReference type="GO" id="GO:0003886">
    <property type="term" value="F:DNA (cytosine-5-)-methyltransferase activity"/>
    <property type="evidence" value="ECO:0007669"/>
    <property type="project" value="UniProtKB-EC"/>
</dbReference>
<sequence>MEGNSKKKPVAIDLFSGVGGMTLGFEMAGFDVRLAVEHDDIAAEAHRLNFPHCDVMENDIKEISGNDILNRLGLNVGDVDVIIGGPPCQGFSNAGQRAIDDPRNELLLEYARIVLQVQPKYFVMENVRGLMSFNNGDTLRSFIEELQVEYQITEPLRVLKASKFGVPQNRKRLFVLGVRRDLNQMLPYPEESHIDPDDLRFEYNHQSESHSSIEKKDGKEYCPTVADAISDLPNVDEFEELIAGDTLPISNYSNMCSKFALIMRREITDSTDFSTVRPTWDHNIITNLKRTMHDERIVKEFASLLEGQNHRSRRKKLLSRGLSPTIRAGTKSDKGSYTALRPIHYKFPRVITVREAARLMSFPDWMIFHETKWHGFRLVGNAVPPLLAKAVANEIIELLKRG</sequence>
<dbReference type="GO" id="GO:0032259">
    <property type="term" value="P:methylation"/>
    <property type="evidence" value="ECO:0007669"/>
    <property type="project" value="UniProtKB-KW"/>
</dbReference>
<dbReference type="EMBL" id="JMIR01000031">
    <property type="protein sequence ID" value="KEO81785.1"/>
    <property type="molecule type" value="Genomic_DNA"/>
</dbReference>
<reference evidence="8 9" key="1">
    <citation type="journal article" date="2013" name="Int. J. Syst. Evol. Microbiol.">
        <title>Tumebacillus flagellatus sp. nov., an alpha-amylase/pullulanase-producing bacterium isolated from cassava wastewater.</title>
        <authorList>
            <person name="Wang Q."/>
            <person name="Xie N."/>
            <person name="Qin Y."/>
            <person name="Shen N."/>
            <person name="Zhu J."/>
            <person name="Mi H."/>
            <person name="Huang R."/>
        </authorList>
    </citation>
    <scope>NUCLEOTIDE SEQUENCE [LARGE SCALE GENOMIC DNA]</scope>
    <source>
        <strain evidence="8 9">GST4</strain>
    </source>
</reference>
<evidence type="ECO:0000313" key="8">
    <source>
        <dbReference type="EMBL" id="KEO81785.1"/>
    </source>
</evidence>
<dbReference type="REBASE" id="98323">
    <property type="entry name" value="M.TflGST4ORF18245P"/>
</dbReference>
<evidence type="ECO:0000256" key="3">
    <source>
        <dbReference type="ARBA" id="ARBA00022691"/>
    </source>
</evidence>
<dbReference type="PANTHER" id="PTHR10629:SF52">
    <property type="entry name" value="DNA (CYTOSINE-5)-METHYLTRANSFERASE 1"/>
    <property type="match status" value="1"/>
</dbReference>
<keyword evidence="3 5" id="KW-0949">S-adenosyl-L-methionine</keyword>
<keyword evidence="1 5" id="KW-0489">Methyltransferase</keyword>
<evidence type="ECO:0000313" key="9">
    <source>
        <dbReference type="Proteomes" id="UP000027931"/>
    </source>
</evidence>
<dbReference type="eggNOG" id="COG0270">
    <property type="taxonomic scope" value="Bacteria"/>
</dbReference>
<dbReference type="STRING" id="1157490.EL26_18245"/>
<proteinExistence type="inferred from homology"/>
<dbReference type="InterPro" id="IPR029063">
    <property type="entry name" value="SAM-dependent_MTases_sf"/>
</dbReference>
<dbReference type="EC" id="2.1.1.37" evidence="7"/>
<dbReference type="InterPro" id="IPR001525">
    <property type="entry name" value="C5_MeTfrase"/>
</dbReference>
<dbReference type="PRINTS" id="PR00105">
    <property type="entry name" value="C5METTRFRASE"/>
</dbReference>
<dbReference type="OrthoDB" id="9813719at2"/>
<keyword evidence="2 5" id="KW-0808">Transferase</keyword>
<evidence type="ECO:0000256" key="4">
    <source>
        <dbReference type="ARBA" id="ARBA00022747"/>
    </source>
</evidence>
<dbReference type="PROSITE" id="PS51679">
    <property type="entry name" value="SAM_MT_C5"/>
    <property type="match status" value="1"/>
</dbReference>
<dbReference type="AlphaFoldDB" id="A0A074LMN6"/>
<accession>A0A074LMN6</accession>
<evidence type="ECO:0000256" key="2">
    <source>
        <dbReference type="ARBA" id="ARBA00022679"/>
    </source>
</evidence>
<comment type="caution">
    <text evidence="8">The sequence shown here is derived from an EMBL/GenBank/DDBJ whole genome shotgun (WGS) entry which is preliminary data.</text>
</comment>
<dbReference type="Pfam" id="PF00145">
    <property type="entry name" value="DNA_methylase"/>
    <property type="match status" value="1"/>
</dbReference>
<evidence type="ECO:0000256" key="5">
    <source>
        <dbReference type="PROSITE-ProRule" id="PRU01016"/>
    </source>
</evidence>
<name>A0A074LMN6_9BACL</name>
<dbReference type="InterPro" id="IPR031303">
    <property type="entry name" value="C5_meth_CS"/>
</dbReference>
<dbReference type="PANTHER" id="PTHR10629">
    <property type="entry name" value="CYTOSINE-SPECIFIC METHYLTRANSFERASE"/>
    <property type="match status" value="1"/>
</dbReference>
<dbReference type="PROSITE" id="PS00095">
    <property type="entry name" value="C5_MTASE_2"/>
    <property type="match status" value="1"/>
</dbReference>
<evidence type="ECO:0000256" key="6">
    <source>
        <dbReference type="RuleBase" id="RU000416"/>
    </source>
</evidence>
<dbReference type="RefSeq" id="WP_152559306.1">
    <property type="nucleotide sequence ID" value="NZ_JMIR01000031.1"/>
</dbReference>
<organism evidence="8 9">
    <name type="scientific">Tumebacillus flagellatus</name>
    <dbReference type="NCBI Taxonomy" id="1157490"/>
    <lineage>
        <taxon>Bacteria</taxon>
        <taxon>Bacillati</taxon>
        <taxon>Bacillota</taxon>
        <taxon>Bacilli</taxon>
        <taxon>Bacillales</taxon>
        <taxon>Alicyclobacillaceae</taxon>
        <taxon>Tumebacillus</taxon>
    </lineage>
</organism>
<evidence type="ECO:0000256" key="7">
    <source>
        <dbReference type="RuleBase" id="RU000417"/>
    </source>
</evidence>
<gene>
    <name evidence="8" type="ORF">EL26_18245</name>
</gene>
<dbReference type="InterPro" id="IPR050390">
    <property type="entry name" value="C5-Methyltransferase"/>
</dbReference>
<protein>
    <recommendedName>
        <fullName evidence="7">Cytosine-specific methyltransferase</fullName>
        <ecNumber evidence="7">2.1.1.37</ecNumber>
    </recommendedName>
</protein>
<evidence type="ECO:0000256" key="1">
    <source>
        <dbReference type="ARBA" id="ARBA00022603"/>
    </source>
</evidence>
<feature type="active site" evidence="5">
    <location>
        <position position="88"/>
    </location>
</feature>
<dbReference type="Gene3D" id="3.90.120.10">
    <property type="entry name" value="DNA Methylase, subunit A, domain 2"/>
    <property type="match status" value="1"/>
</dbReference>